<comment type="caution">
    <text evidence="1">The sequence shown here is derived from an EMBL/GenBank/DDBJ whole genome shotgun (WGS) entry which is preliminary data.</text>
</comment>
<accession>A0A7W5CIB5</accession>
<protein>
    <submittedName>
        <fullName evidence="1">Uncharacterized protein</fullName>
    </submittedName>
</protein>
<sequence>MRRSMNLLETKEKVQKELFEAISAQIAGIASLVTPLDRAKTLAQLALAYRYTAGGQQPGSGGAEK</sequence>
<proteinExistence type="predicted"/>
<gene>
    <name evidence="1" type="ORF">FHS07_001934</name>
</gene>
<evidence type="ECO:0000313" key="2">
    <source>
        <dbReference type="Proteomes" id="UP000543579"/>
    </source>
</evidence>
<dbReference type="EMBL" id="JACHXY010000002">
    <property type="protein sequence ID" value="MBB3158238.1"/>
    <property type="molecule type" value="Genomic_DNA"/>
</dbReference>
<evidence type="ECO:0000313" key="1">
    <source>
        <dbReference type="EMBL" id="MBB3158238.1"/>
    </source>
</evidence>
<organism evidence="1 2">
    <name type="scientific">Microbacterium proteolyticum</name>
    <dbReference type="NCBI Taxonomy" id="1572644"/>
    <lineage>
        <taxon>Bacteria</taxon>
        <taxon>Bacillati</taxon>
        <taxon>Actinomycetota</taxon>
        <taxon>Actinomycetes</taxon>
        <taxon>Micrococcales</taxon>
        <taxon>Microbacteriaceae</taxon>
        <taxon>Microbacterium</taxon>
    </lineage>
</organism>
<dbReference type="RefSeq" id="WP_183419693.1">
    <property type="nucleotide sequence ID" value="NZ_JACHXY010000002.1"/>
</dbReference>
<name>A0A7W5CIB5_9MICO</name>
<reference evidence="1 2" key="1">
    <citation type="submission" date="2020-08" db="EMBL/GenBank/DDBJ databases">
        <title>Genomic Encyclopedia of Type Strains, Phase III (KMG-III): the genomes of soil and plant-associated and newly described type strains.</title>
        <authorList>
            <person name="Whitman W."/>
        </authorList>
    </citation>
    <scope>NUCLEOTIDE SEQUENCE [LARGE SCALE GENOMIC DNA]</scope>
    <source>
        <strain evidence="1 2">CECT 8356</strain>
    </source>
</reference>
<dbReference type="AlphaFoldDB" id="A0A7W5CIB5"/>
<dbReference type="Proteomes" id="UP000543579">
    <property type="component" value="Unassembled WGS sequence"/>
</dbReference>